<dbReference type="RefSeq" id="WP_184592915.1">
    <property type="nucleotide sequence ID" value="NZ_JACHLI010000018.1"/>
</dbReference>
<accession>A0A7W7P3N3</accession>
<name>A0A7W7P3N3_PSENT</name>
<reference evidence="2 3" key="1">
    <citation type="submission" date="2020-08" db="EMBL/GenBank/DDBJ databases">
        <title>Functional genomics of gut bacteria from endangered species of beetles.</title>
        <authorList>
            <person name="Carlos-Shanley C."/>
        </authorList>
    </citation>
    <scope>NUCLEOTIDE SEQUENCE [LARGE SCALE GENOMIC DNA]</scope>
    <source>
        <strain evidence="2 3">S00179</strain>
    </source>
</reference>
<sequence length="159" mass="17500">MTQEPAATPETEAPKRARRQISRRSEVEPTLLQQIEQLHEQTTAVLEGITPDNRLTTSRALQLALNNLGQAIEFEREPVVHVVHANLDQEEFSALCKKLTPSEKYLISNHLAQNSSGVAVSSLGSSLKNLESYGLITVNKDSAALTTKGVDLNARWTAR</sequence>
<dbReference type="EMBL" id="JACHLI010000018">
    <property type="protein sequence ID" value="MBB4865432.1"/>
    <property type="molecule type" value="Genomic_DNA"/>
</dbReference>
<evidence type="ECO:0000256" key="1">
    <source>
        <dbReference type="SAM" id="MobiDB-lite"/>
    </source>
</evidence>
<proteinExistence type="predicted"/>
<protein>
    <submittedName>
        <fullName evidence="2">Uncharacterized protein</fullName>
    </submittedName>
</protein>
<dbReference type="Proteomes" id="UP000566995">
    <property type="component" value="Unassembled WGS sequence"/>
</dbReference>
<gene>
    <name evidence="2" type="ORF">HNP46_004313</name>
</gene>
<feature type="region of interest" description="Disordered" evidence="1">
    <location>
        <begin position="1"/>
        <end position="26"/>
    </location>
</feature>
<evidence type="ECO:0000313" key="2">
    <source>
        <dbReference type="EMBL" id="MBB4865432.1"/>
    </source>
</evidence>
<dbReference type="AlphaFoldDB" id="A0A7W7P3N3"/>
<organism evidence="2 3">
    <name type="scientific">Pseudomonas nitroreducens</name>
    <dbReference type="NCBI Taxonomy" id="46680"/>
    <lineage>
        <taxon>Bacteria</taxon>
        <taxon>Pseudomonadati</taxon>
        <taxon>Pseudomonadota</taxon>
        <taxon>Gammaproteobacteria</taxon>
        <taxon>Pseudomonadales</taxon>
        <taxon>Pseudomonadaceae</taxon>
        <taxon>Pseudomonas</taxon>
    </lineage>
</organism>
<comment type="caution">
    <text evidence="2">The sequence shown here is derived from an EMBL/GenBank/DDBJ whole genome shotgun (WGS) entry which is preliminary data.</text>
</comment>
<evidence type="ECO:0000313" key="3">
    <source>
        <dbReference type="Proteomes" id="UP000566995"/>
    </source>
</evidence>